<evidence type="ECO:0000256" key="1">
    <source>
        <dbReference type="ARBA" id="ARBA00022679"/>
    </source>
</evidence>
<keyword evidence="2" id="KW-0802">TPR repeat</keyword>
<dbReference type="SUPFAM" id="SSF48452">
    <property type="entry name" value="TPR-like"/>
    <property type="match status" value="1"/>
</dbReference>
<dbReference type="Pfam" id="PF13469">
    <property type="entry name" value="Sulfotransfer_3"/>
    <property type="match status" value="1"/>
</dbReference>
<evidence type="ECO:0000256" key="2">
    <source>
        <dbReference type="PROSITE-ProRule" id="PRU00339"/>
    </source>
</evidence>
<proteinExistence type="predicted"/>
<dbReference type="InterPro" id="IPR026634">
    <property type="entry name" value="TPST-like"/>
</dbReference>
<dbReference type="Pfam" id="PF13181">
    <property type="entry name" value="TPR_8"/>
    <property type="match status" value="1"/>
</dbReference>
<name>E0Y012_9GAMM</name>
<dbReference type="PANTHER" id="PTHR12788:SF10">
    <property type="entry name" value="PROTEIN-TYROSINE SULFOTRANSFERASE"/>
    <property type="match status" value="1"/>
</dbReference>
<dbReference type="AlphaFoldDB" id="E0Y012"/>
<accession>E0Y012</accession>
<dbReference type="InterPro" id="IPR027417">
    <property type="entry name" value="P-loop_NTPase"/>
</dbReference>
<organism evidence="3">
    <name type="scientific">uncultured gamma proteobacterium EB000_65A11</name>
    <dbReference type="NCBI Taxonomy" id="710972"/>
    <lineage>
        <taxon>Bacteria</taxon>
        <taxon>Pseudomonadati</taxon>
        <taxon>Pseudomonadota</taxon>
        <taxon>Gammaproteobacteria</taxon>
        <taxon>environmental samples</taxon>
    </lineage>
</organism>
<dbReference type="Gene3D" id="1.25.40.10">
    <property type="entry name" value="Tetratricopeptide repeat domain"/>
    <property type="match status" value="1"/>
</dbReference>
<dbReference type="InterPro" id="IPR019734">
    <property type="entry name" value="TPR_rpt"/>
</dbReference>
<dbReference type="GO" id="GO:0008476">
    <property type="term" value="F:protein-tyrosine sulfotransferase activity"/>
    <property type="evidence" value="ECO:0007669"/>
    <property type="project" value="InterPro"/>
</dbReference>
<dbReference type="Gene3D" id="3.40.50.300">
    <property type="entry name" value="P-loop containing nucleotide triphosphate hydrolases"/>
    <property type="match status" value="1"/>
</dbReference>
<feature type="repeat" description="TPR" evidence="2">
    <location>
        <begin position="95"/>
        <end position="128"/>
    </location>
</feature>
<feature type="repeat" description="TPR" evidence="2">
    <location>
        <begin position="61"/>
        <end position="94"/>
    </location>
</feature>
<dbReference type="InterPro" id="IPR011990">
    <property type="entry name" value="TPR-like_helical_dom_sf"/>
</dbReference>
<dbReference type="PANTHER" id="PTHR12788">
    <property type="entry name" value="PROTEIN-TYROSINE SULFOTRANSFERASE 2"/>
    <property type="match status" value="1"/>
</dbReference>
<dbReference type="SUPFAM" id="SSF52540">
    <property type="entry name" value="P-loop containing nucleoside triphosphate hydrolases"/>
    <property type="match status" value="1"/>
</dbReference>
<keyword evidence="1" id="KW-0808">Transferase</keyword>
<dbReference type="Pfam" id="PF14559">
    <property type="entry name" value="TPR_19"/>
    <property type="match status" value="1"/>
</dbReference>
<sequence>MKAHRRGDIKAAIPEYLRVISLAPTNSVAIQLLGACYLQINRFAQARESFEAAIKLDANYGDAFHNLARLDEAEHDLDAAEKNYRRAHALVPSNADTVFSLANVLKAKGELAESEQLYRKTIELSPSYAPAHRQLARLIDHLSVDDDIQAMEALIAAPSTPSNAKMHLAFGLGKCFEDLGLFERAMTYFNSANRLMRDQLRFDINQWDKEVDHIIASFTPELFAQAAESPNTKAEPLFILGMPRSGTSLVEQILASHSKVYGGGELQNLNIAIMANMDVRGYPQNISKLDPQQLALMATQYLDSLSNISEKSALVSDKKPDNFKLIGMIKLMFPRARVIHCCRDPLDTCLSLFKNHFSERGPFYSYNQRELGQYYLGYQRLMRHWQSVLPGFVYDVSYEGLVQDPAAGIRRLLESCRLDFEPACLDFHQSKRSVQTASAVQVRKPIYSKSVLLSQKYGDDLNPLKIALGYSE</sequence>
<dbReference type="SMART" id="SM00028">
    <property type="entry name" value="TPR"/>
    <property type="match status" value="4"/>
</dbReference>
<feature type="repeat" description="TPR" evidence="2">
    <location>
        <begin position="27"/>
        <end position="60"/>
    </location>
</feature>
<protein>
    <submittedName>
        <fullName evidence="3">FOG: tpr repeat-protein</fullName>
    </submittedName>
</protein>
<dbReference type="EMBL" id="GU474936">
    <property type="protein sequence ID" value="ADI20003.1"/>
    <property type="molecule type" value="Genomic_DNA"/>
</dbReference>
<reference evidence="3" key="1">
    <citation type="journal article" date="2011" name="Environ. Microbiol.">
        <title>Time-series analyses of Monterey Bay coastal microbial picoplankton using a 'genome proxy' microarray.</title>
        <authorList>
            <person name="Rich V.I."/>
            <person name="Pham V.D."/>
            <person name="Eppley J."/>
            <person name="Shi Y."/>
            <person name="DeLong E.F."/>
        </authorList>
    </citation>
    <scope>NUCLEOTIDE SEQUENCE</scope>
</reference>
<dbReference type="PROSITE" id="PS50005">
    <property type="entry name" value="TPR"/>
    <property type="match status" value="3"/>
</dbReference>
<evidence type="ECO:0000313" key="3">
    <source>
        <dbReference type="EMBL" id="ADI20003.1"/>
    </source>
</evidence>